<dbReference type="OrthoDB" id="9181780at2"/>
<reference evidence="3 4" key="1">
    <citation type="submission" date="2019-03" db="EMBL/GenBank/DDBJ databases">
        <title>Ramlibacter henchirensis DSM 14656, whole genome shotgun sequence.</title>
        <authorList>
            <person name="Zhang X."/>
            <person name="Feng G."/>
            <person name="Zhu H."/>
        </authorList>
    </citation>
    <scope>NUCLEOTIDE SEQUENCE [LARGE SCALE GENOMIC DNA]</scope>
    <source>
        <strain evidence="3 4">DSM 14656</strain>
    </source>
</reference>
<organism evidence="3 4">
    <name type="scientific">Ramlibacter henchirensis</name>
    <dbReference type="NCBI Taxonomy" id="204072"/>
    <lineage>
        <taxon>Bacteria</taxon>
        <taxon>Pseudomonadati</taxon>
        <taxon>Pseudomonadota</taxon>
        <taxon>Betaproteobacteria</taxon>
        <taxon>Burkholderiales</taxon>
        <taxon>Comamonadaceae</taxon>
        <taxon>Ramlibacter</taxon>
    </lineage>
</organism>
<keyword evidence="4" id="KW-1185">Reference proteome</keyword>
<sequence>MEDKPARFTILIDADKKKAFDDLCAAQDVTASQMIRQLIREYLDKHGVDYTPGPLRTKKQRKKNGAAAQP</sequence>
<evidence type="ECO:0000256" key="1">
    <source>
        <dbReference type="SAM" id="MobiDB-lite"/>
    </source>
</evidence>
<dbReference type="Gene3D" id="1.10.1220.10">
    <property type="entry name" value="Met repressor-like"/>
    <property type="match status" value="1"/>
</dbReference>
<gene>
    <name evidence="3" type="ORF">EZ313_13010</name>
</gene>
<comment type="caution">
    <text evidence="3">The sequence shown here is derived from an EMBL/GenBank/DDBJ whole genome shotgun (WGS) entry which is preliminary data.</text>
</comment>
<dbReference type="EMBL" id="SMLM01000002">
    <property type="protein sequence ID" value="TFZ03120.1"/>
    <property type="molecule type" value="Genomic_DNA"/>
</dbReference>
<name>A0A4Z0BXT1_9BURK</name>
<feature type="region of interest" description="Disordered" evidence="1">
    <location>
        <begin position="49"/>
        <end position="70"/>
    </location>
</feature>
<protein>
    <submittedName>
        <fullName evidence="3">CopG family transcriptional regulator</fullName>
    </submittedName>
</protein>
<dbReference type="InterPro" id="IPR045559">
    <property type="entry name" value="RHH_9"/>
</dbReference>
<evidence type="ECO:0000313" key="3">
    <source>
        <dbReference type="EMBL" id="TFZ03120.1"/>
    </source>
</evidence>
<evidence type="ECO:0000313" key="4">
    <source>
        <dbReference type="Proteomes" id="UP000298180"/>
    </source>
</evidence>
<dbReference type="CDD" id="cd21631">
    <property type="entry name" value="RHH_CopG_NikR-like"/>
    <property type="match status" value="1"/>
</dbReference>
<dbReference type="Proteomes" id="UP000298180">
    <property type="component" value="Unassembled WGS sequence"/>
</dbReference>
<dbReference type="InterPro" id="IPR010985">
    <property type="entry name" value="Ribbon_hlx_hlx"/>
</dbReference>
<dbReference type="Pfam" id="PF19839">
    <property type="entry name" value="RHH_9"/>
    <property type="match status" value="1"/>
</dbReference>
<feature type="domain" description="Ribbon-helix-helix protein RHH" evidence="2">
    <location>
        <begin position="1"/>
        <end position="62"/>
    </location>
</feature>
<dbReference type="GO" id="GO:0006355">
    <property type="term" value="P:regulation of DNA-templated transcription"/>
    <property type="evidence" value="ECO:0007669"/>
    <property type="project" value="InterPro"/>
</dbReference>
<dbReference type="SUPFAM" id="SSF47598">
    <property type="entry name" value="Ribbon-helix-helix"/>
    <property type="match status" value="1"/>
</dbReference>
<proteinExistence type="predicted"/>
<accession>A0A4Z0BXT1</accession>
<evidence type="ECO:0000259" key="2">
    <source>
        <dbReference type="Pfam" id="PF19839"/>
    </source>
</evidence>
<dbReference type="AlphaFoldDB" id="A0A4Z0BXT1"/>
<dbReference type="InterPro" id="IPR013321">
    <property type="entry name" value="Arc_rbn_hlx_hlx"/>
</dbReference>